<organism evidence="3 4">
    <name type="scientific">Gibberella nygamai</name>
    <name type="common">Bean root rot disease fungus</name>
    <name type="synonym">Fusarium nygamai</name>
    <dbReference type="NCBI Taxonomy" id="42673"/>
    <lineage>
        <taxon>Eukaryota</taxon>
        <taxon>Fungi</taxon>
        <taxon>Dikarya</taxon>
        <taxon>Ascomycota</taxon>
        <taxon>Pezizomycotina</taxon>
        <taxon>Sordariomycetes</taxon>
        <taxon>Hypocreomycetidae</taxon>
        <taxon>Hypocreales</taxon>
        <taxon>Nectriaceae</taxon>
        <taxon>Fusarium</taxon>
        <taxon>Fusarium fujikuroi species complex</taxon>
    </lineage>
</organism>
<accession>A0A2K0WS55</accession>
<dbReference type="PANTHER" id="PTHR24185">
    <property type="entry name" value="CALCIUM-INDEPENDENT PHOSPHOLIPASE A2-GAMMA"/>
    <property type="match status" value="1"/>
</dbReference>
<dbReference type="GO" id="GO:0016020">
    <property type="term" value="C:membrane"/>
    <property type="evidence" value="ECO:0007669"/>
    <property type="project" value="TreeGrafter"/>
</dbReference>
<evidence type="ECO:0008006" key="5">
    <source>
        <dbReference type="Google" id="ProtNLM"/>
    </source>
</evidence>
<dbReference type="EMBL" id="MTQA01000033">
    <property type="protein sequence ID" value="PNP85066.1"/>
    <property type="molecule type" value="Genomic_DNA"/>
</dbReference>
<dbReference type="PANTHER" id="PTHR24185:SF1">
    <property type="entry name" value="CALCIUM-INDEPENDENT PHOSPHOLIPASE A2-GAMMA"/>
    <property type="match status" value="1"/>
</dbReference>
<dbReference type="Gene3D" id="3.40.1090.10">
    <property type="entry name" value="Cytosolic phospholipase A2 catalytic domain"/>
    <property type="match status" value="1"/>
</dbReference>
<dbReference type="GO" id="GO:0016042">
    <property type="term" value="P:lipid catabolic process"/>
    <property type="evidence" value="ECO:0007669"/>
    <property type="project" value="UniProtKB-KW"/>
</dbReference>
<evidence type="ECO:0000256" key="1">
    <source>
        <dbReference type="ARBA" id="ARBA00022801"/>
    </source>
</evidence>
<dbReference type="GO" id="GO:0047499">
    <property type="term" value="F:calcium-independent phospholipase A2 activity"/>
    <property type="evidence" value="ECO:0007669"/>
    <property type="project" value="TreeGrafter"/>
</dbReference>
<keyword evidence="2" id="KW-0442">Lipid degradation</keyword>
<comment type="caution">
    <text evidence="3">The sequence shown here is derived from an EMBL/GenBank/DDBJ whole genome shotgun (WGS) entry which is preliminary data.</text>
</comment>
<proteinExistence type="predicted"/>
<evidence type="ECO:0000313" key="3">
    <source>
        <dbReference type="EMBL" id="PNP85066.1"/>
    </source>
</evidence>
<gene>
    <name evidence="3" type="ORF">FNYG_01591</name>
</gene>
<dbReference type="Proteomes" id="UP000236664">
    <property type="component" value="Unassembled WGS sequence"/>
</dbReference>
<keyword evidence="4" id="KW-1185">Reference proteome</keyword>
<keyword evidence="2" id="KW-0443">Lipid metabolism</keyword>
<dbReference type="SUPFAM" id="SSF52151">
    <property type="entry name" value="FabD/lysophospholipase-like"/>
    <property type="match status" value="1"/>
</dbReference>
<dbReference type="GO" id="GO:0019369">
    <property type="term" value="P:arachidonate metabolic process"/>
    <property type="evidence" value="ECO:0007669"/>
    <property type="project" value="TreeGrafter"/>
</dbReference>
<name>A0A2K0WS55_GIBNY</name>
<dbReference type="InterPro" id="IPR016035">
    <property type="entry name" value="Acyl_Trfase/lysoPLipase"/>
</dbReference>
<sequence length="222" mass="25065">MNFSVRNEEGVNYSHIWRSYDCPDSKMSVNRSATIWEVARATSANPGYFEAIKIDGARYLDESLITLTPSYRALEEVSSLHSKAPAVFVSIGAGTRAAIDETSHDRARGHGGHQQTNDTSESDIAEFYTLGEMKLWEDLVQRVGLEKVYRLNAEGDLQDIPFDDWRPAGTGSQTLRVITTITNEYLQKSEVRDMINNIAGEAIRIRRARAKASTRRWNEFVM</sequence>
<dbReference type="OrthoDB" id="5103233at2759"/>
<dbReference type="AlphaFoldDB" id="A0A2K0WS55"/>
<dbReference type="STRING" id="42673.A0A2K0WS55"/>
<keyword evidence="1" id="KW-0378">Hydrolase</keyword>
<reference evidence="3 4" key="1">
    <citation type="submission" date="2017-06" db="EMBL/GenBank/DDBJ databases">
        <title>Genome of Fusarium nygamai isolate CS10214.</title>
        <authorList>
            <person name="Gardiner D.M."/>
            <person name="Obanor F."/>
            <person name="Kazan K."/>
        </authorList>
    </citation>
    <scope>NUCLEOTIDE SEQUENCE [LARGE SCALE GENOMIC DNA]</scope>
    <source>
        <strain evidence="3 4">CS10214</strain>
    </source>
</reference>
<evidence type="ECO:0000313" key="4">
    <source>
        <dbReference type="Proteomes" id="UP000236664"/>
    </source>
</evidence>
<protein>
    <recommendedName>
        <fullName evidence="5">PNPLA domain-containing protein</fullName>
    </recommendedName>
</protein>
<evidence type="ECO:0000256" key="2">
    <source>
        <dbReference type="ARBA" id="ARBA00022963"/>
    </source>
</evidence>